<dbReference type="Proteomes" id="UP001189429">
    <property type="component" value="Unassembled WGS sequence"/>
</dbReference>
<accession>A0ABN9WYK0</accession>
<proteinExistence type="predicted"/>
<organism evidence="2 3">
    <name type="scientific">Prorocentrum cordatum</name>
    <dbReference type="NCBI Taxonomy" id="2364126"/>
    <lineage>
        <taxon>Eukaryota</taxon>
        <taxon>Sar</taxon>
        <taxon>Alveolata</taxon>
        <taxon>Dinophyceae</taxon>
        <taxon>Prorocentrales</taxon>
        <taxon>Prorocentraceae</taxon>
        <taxon>Prorocentrum</taxon>
    </lineage>
</organism>
<evidence type="ECO:0000313" key="3">
    <source>
        <dbReference type="Proteomes" id="UP001189429"/>
    </source>
</evidence>
<feature type="non-terminal residue" evidence="2">
    <location>
        <position position="320"/>
    </location>
</feature>
<feature type="non-terminal residue" evidence="2">
    <location>
        <position position="1"/>
    </location>
</feature>
<sequence>AMLCKDGYDSVIKGCIRNRKNAAETVQSTGIVEFVNEINEEYDEESKRLGTAAGGPSTADDDPGTGGDAAGSSGAAESFGASVVEEKFQKLAKGAEDDDRSKLNYYRQYANTLVKTHCKFIVEPSSENDLAKMIAASTAGQMRGDSQKGEYVGIIYDVRTSGETITCPNHRIPSFRQPHHKKLIMGMVRSRGLAGIHDGDLYFNFDGGKHGNSTPMLNNFADDDGRMSKEVFEVFVCFTEASIVERYRKQSSGMVQQEDQMHIVSRYPVNLNGRAGKHYPGTNRGSILCQVSLQSYKDPTFWKLSAKDKKAIFGKDHRIA</sequence>
<keyword evidence="3" id="KW-1185">Reference proteome</keyword>
<name>A0ABN9WYK0_9DINO</name>
<comment type="caution">
    <text evidence="2">The sequence shown here is derived from an EMBL/GenBank/DDBJ whole genome shotgun (WGS) entry which is preliminary data.</text>
</comment>
<feature type="region of interest" description="Disordered" evidence="1">
    <location>
        <begin position="43"/>
        <end position="77"/>
    </location>
</feature>
<evidence type="ECO:0000313" key="2">
    <source>
        <dbReference type="EMBL" id="CAK0891976.1"/>
    </source>
</evidence>
<gene>
    <name evidence="2" type="ORF">PCOR1329_LOCUS71747</name>
</gene>
<evidence type="ECO:0000256" key="1">
    <source>
        <dbReference type="SAM" id="MobiDB-lite"/>
    </source>
</evidence>
<protein>
    <submittedName>
        <fullName evidence="2">Uncharacterized protein</fullName>
    </submittedName>
</protein>
<dbReference type="EMBL" id="CAUYUJ010019544">
    <property type="protein sequence ID" value="CAK0891976.1"/>
    <property type="molecule type" value="Genomic_DNA"/>
</dbReference>
<reference evidence="2" key="1">
    <citation type="submission" date="2023-10" db="EMBL/GenBank/DDBJ databases">
        <authorList>
            <person name="Chen Y."/>
            <person name="Shah S."/>
            <person name="Dougan E. K."/>
            <person name="Thang M."/>
            <person name="Chan C."/>
        </authorList>
    </citation>
    <scope>NUCLEOTIDE SEQUENCE [LARGE SCALE GENOMIC DNA]</scope>
</reference>